<evidence type="ECO:0000313" key="2">
    <source>
        <dbReference type="EMBL" id="RNF11735.1"/>
    </source>
</evidence>
<protein>
    <submittedName>
        <fullName evidence="2">Aldehyde dehydrogenase, mitochondrial</fullName>
    </submittedName>
</protein>
<dbReference type="OrthoDB" id="310895at2759"/>
<dbReference type="EMBL" id="MKGL01000013">
    <property type="protein sequence ID" value="RNF11735.1"/>
    <property type="molecule type" value="Genomic_DNA"/>
</dbReference>
<dbReference type="Gene3D" id="3.40.309.10">
    <property type="entry name" value="Aldehyde Dehydrogenase, Chain A, domain 2"/>
    <property type="match status" value="1"/>
</dbReference>
<dbReference type="InterPro" id="IPR015590">
    <property type="entry name" value="Aldehyde_DH_dom"/>
</dbReference>
<dbReference type="RefSeq" id="XP_029242342.1">
    <property type="nucleotide sequence ID" value="XM_029377787.1"/>
</dbReference>
<comment type="caution">
    <text evidence="2">The sequence shown here is derived from an EMBL/GenBank/DDBJ whole genome shotgun (WGS) entry which is preliminary data.</text>
</comment>
<keyword evidence="3" id="KW-1185">Reference proteome</keyword>
<dbReference type="Pfam" id="PF00171">
    <property type="entry name" value="Aldedh"/>
    <property type="match status" value="1"/>
</dbReference>
<dbReference type="GeneID" id="40324651"/>
<evidence type="ECO:0000313" key="3">
    <source>
        <dbReference type="Proteomes" id="UP000283634"/>
    </source>
</evidence>
<dbReference type="AlphaFoldDB" id="A0A3R7RS28"/>
<dbReference type="GO" id="GO:0016620">
    <property type="term" value="F:oxidoreductase activity, acting on the aldehyde or oxo group of donors, NAD or NADP as acceptor"/>
    <property type="evidence" value="ECO:0007669"/>
    <property type="project" value="InterPro"/>
</dbReference>
<dbReference type="PANTHER" id="PTHR11699">
    <property type="entry name" value="ALDEHYDE DEHYDROGENASE-RELATED"/>
    <property type="match status" value="1"/>
</dbReference>
<name>A0A3R7RS28_TRYRA</name>
<organism evidence="2 3">
    <name type="scientific">Trypanosoma rangeli</name>
    <dbReference type="NCBI Taxonomy" id="5698"/>
    <lineage>
        <taxon>Eukaryota</taxon>
        <taxon>Discoba</taxon>
        <taxon>Euglenozoa</taxon>
        <taxon>Kinetoplastea</taxon>
        <taxon>Metakinetoplastina</taxon>
        <taxon>Trypanosomatida</taxon>
        <taxon>Trypanosomatidae</taxon>
        <taxon>Trypanosoma</taxon>
        <taxon>Herpetosoma</taxon>
    </lineage>
</organism>
<dbReference type="SUPFAM" id="SSF53720">
    <property type="entry name" value="ALDH-like"/>
    <property type="match status" value="1"/>
</dbReference>
<sequence>MAIAREEIFGPVVCVMMFKTFDEAIERADATTYSLAAGVCTMDVENIMHCAPFLQAGHRVGELLEFRRRLHAVWRLQAEWPRQGTRRAGTGAIHRDQSNSHCTEGALGEELV</sequence>
<evidence type="ECO:0000259" key="1">
    <source>
        <dbReference type="Pfam" id="PF00171"/>
    </source>
</evidence>
<dbReference type="InterPro" id="IPR016163">
    <property type="entry name" value="Ald_DH_C"/>
</dbReference>
<proteinExistence type="predicted"/>
<dbReference type="Proteomes" id="UP000283634">
    <property type="component" value="Unassembled WGS sequence"/>
</dbReference>
<accession>A0A3R7RS28</accession>
<reference evidence="2 3" key="1">
    <citation type="journal article" date="2018" name="BMC Genomics">
        <title>Genomic comparison of Trypanosoma conorhini and Trypanosoma rangeli to Trypanosoma cruzi strains of high and low virulence.</title>
        <authorList>
            <person name="Bradwell K.R."/>
            <person name="Koparde V.N."/>
            <person name="Matveyev A.V."/>
            <person name="Serrano M.G."/>
            <person name="Alves J.M."/>
            <person name="Parikh H."/>
            <person name="Huang B."/>
            <person name="Lee V."/>
            <person name="Espinosa-Alvarez O."/>
            <person name="Ortiz P.A."/>
            <person name="Costa-Martins A.G."/>
            <person name="Teixeira M.M."/>
            <person name="Buck G.A."/>
        </authorList>
    </citation>
    <scope>NUCLEOTIDE SEQUENCE [LARGE SCALE GENOMIC DNA]</scope>
    <source>
        <strain evidence="2 3">AM80</strain>
    </source>
</reference>
<feature type="domain" description="Aldehyde dehydrogenase" evidence="1">
    <location>
        <begin position="1"/>
        <end position="58"/>
    </location>
</feature>
<gene>
    <name evidence="2" type="ORF">TraAM80_00718</name>
</gene>
<dbReference type="InterPro" id="IPR016161">
    <property type="entry name" value="Ald_DH/histidinol_DH"/>
</dbReference>